<dbReference type="RefSeq" id="XP_047781417.1">
    <property type="nucleotide sequence ID" value="XM_047918690.1"/>
</dbReference>
<proteinExistence type="predicted"/>
<reference evidence="1 2" key="1">
    <citation type="journal article" date="2021" name="Environ. Microbiol.">
        <title>Gene family expansions and transcriptome signatures uncover fungal adaptations to wood decay.</title>
        <authorList>
            <person name="Hage H."/>
            <person name="Miyauchi S."/>
            <person name="Viragh M."/>
            <person name="Drula E."/>
            <person name="Min B."/>
            <person name="Chaduli D."/>
            <person name="Navarro D."/>
            <person name="Favel A."/>
            <person name="Norest M."/>
            <person name="Lesage-Meessen L."/>
            <person name="Balint B."/>
            <person name="Merenyi Z."/>
            <person name="de Eugenio L."/>
            <person name="Morin E."/>
            <person name="Martinez A.T."/>
            <person name="Baldrian P."/>
            <person name="Stursova M."/>
            <person name="Martinez M.J."/>
            <person name="Novotny C."/>
            <person name="Magnuson J.K."/>
            <person name="Spatafora J.W."/>
            <person name="Maurice S."/>
            <person name="Pangilinan J."/>
            <person name="Andreopoulos W."/>
            <person name="LaButti K."/>
            <person name="Hundley H."/>
            <person name="Na H."/>
            <person name="Kuo A."/>
            <person name="Barry K."/>
            <person name="Lipzen A."/>
            <person name="Henrissat B."/>
            <person name="Riley R."/>
            <person name="Ahrendt S."/>
            <person name="Nagy L.G."/>
            <person name="Grigoriev I.V."/>
            <person name="Martin F."/>
            <person name="Rosso M.N."/>
        </authorList>
    </citation>
    <scope>NUCLEOTIDE SEQUENCE [LARGE SCALE GENOMIC DNA]</scope>
    <source>
        <strain evidence="1 2">CIRM-BRFM 1785</strain>
    </source>
</reference>
<protein>
    <submittedName>
        <fullName evidence="1">Uncharacterized protein</fullName>
    </submittedName>
</protein>
<organism evidence="1 2">
    <name type="scientific">Rhodofomes roseus</name>
    <dbReference type="NCBI Taxonomy" id="34475"/>
    <lineage>
        <taxon>Eukaryota</taxon>
        <taxon>Fungi</taxon>
        <taxon>Dikarya</taxon>
        <taxon>Basidiomycota</taxon>
        <taxon>Agaricomycotina</taxon>
        <taxon>Agaricomycetes</taxon>
        <taxon>Polyporales</taxon>
        <taxon>Rhodofomes</taxon>
    </lineage>
</organism>
<comment type="caution">
    <text evidence="1">The sequence shown here is derived from an EMBL/GenBank/DDBJ whole genome shotgun (WGS) entry which is preliminary data.</text>
</comment>
<dbReference type="EMBL" id="JADCUA010000005">
    <property type="protein sequence ID" value="KAH9839767.1"/>
    <property type="molecule type" value="Genomic_DNA"/>
</dbReference>
<evidence type="ECO:0000313" key="2">
    <source>
        <dbReference type="Proteomes" id="UP000814176"/>
    </source>
</evidence>
<dbReference type="GeneID" id="71999422"/>
<keyword evidence="2" id="KW-1185">Reference proteome</keyword>
<accession>A0ABQ8KPJ2</accession>
<name>A0ABQ8KPJ2_9APHY</name>
<evidence type="ECO:0000313" key="1">
    <source>
        <dbReference type="EMBL" id="KAH9839767.1"/>
    </source>
</evidence>
<dbReference type="Proteomes" id="UP000814176">
    <property type="component" value="Unassembled WGS sequence"/>
</dbReference>
<gene>
    <name evidence="1" type="ORF">C8Q71DRAFT_462024</name>
</gene>
<sequence length="219" mass="24177">MSFAKKIMAGKDPLTVYAAACQMRMPNLALEAAKLSLLHEQIILTATTPAGLDCGQPSCHDPLCAHAVSRKVQGRHMHPALRTGRSGLEGPRKDWREFRYFSARSATRDPLMTTDFLAKARSYSTSNTSASCSATCYVACLDLCRTHQRSHALVDAAHGWFTREHKVRVVPHVYRQRCARTPHGDLVRGSTLCVNDQARACFVEAATLVCSAYYCPALH</sequence>